<keyword evidence="9" id="KW-1185">Reference proteome</keyword>
<keyword evidence="2" id="KW-0812">Transmembrane</keyword>
<evidence type="ECO:0000256" key="4">
    <source>
        <dbReference type="ARBA" id="ARBA00022842"/>
    </source>
</evidence>
<evidence type="ECO:0000256" key="1">
    <source>
        <dbReference type="ARBA" id="ARBA00004370"/>
    </source>
</evidence>
<dbReference type="EMBL" id="CM009305">
    <property type="protein sequence ID" value="PNS97229.2"/>
    <property type="molecule type" value="Genomic_DNA"/>
</dbReference>
<evidence type="ECO:0000259" key="7">
    <source>
        <dbReference type="Pfam" id="PF00689"/>
    </source>
</evidence>
<keyword evidence="4" id="KW-0460">Magnesium</keyword>
<keyword evidence="6" id="KW-0472">Membrane</keyword>
<dbReference type="Pfam" id="PF00689">
    <property type="entry name" value="Cation_ATPase_C"/>
    <property type="match status" value="1"/>
</dbReference>
<evidence type="ECO:0000256" key="5">
    <source>
        <dbReference type="ARBA" id="ARBA00022989"/>
    </source>
</evidence>
<dbReference type="SUPFAM" id="SSF56784">
    <property type="entry name" value="HAD-like"/>
    <property type="match status" value="1"/>
</dbReference>
<dbReference type="SUPFAM" id="SSF81665">
    <property type="entry name" value="Calcium ATPase, transmembrane domain M"/>
    <property type="match status" value="1"/>
</dbReference>
<feature type="domain" description="Cation-transporting P-type ATPase C-terminal" evidence="7">
    <location>
        <begin position="236"/>
        <end position="335"/>
    </location>
</feature>
<dbReference type="InterPro" id="IPR023298">
    <property type="entry name" value="ATPase_P-typ_TM_dom_sf"/>
</dbReference>
<dbReference type="InterPro" id="IPR036412">
    <property type="entry name" value="HAD-like_sf"/>
</dbReference>
<dbReference type="Proteomes" id="UP000006729">
    <property type="component" value="Chromosome 16"/>
</dbReference>
<protein>
    <recommendedName>
        <fullName evidence="7">Cation-transporting P-type ATPase C-terminal domain-containing protein</fullName>
    </recommendedName>
</protein>
<proteinExistence type="predicted"/>
<evidence type="ECO:0000256" key="2">
    <source>
        <dbReference type="ARBA" id="ARBA00022692"/>
    </source>
</evidence>
<dbReference type="InterPro" id="IPR006068">
    <property type="entry name" value="ATPase_P-typ_cation-transptr_C"/>
</dbReference>
<evidence type="ECO:0000256" key="3">
    <source>
        <dbReference type="ARBA" id="ARBA00022723"/>
    </source>
</evidence>
<keyword evidence="5" id="KW-1133">Transmembrane helix</keyword>
<dbReference type="Gene3D" id="1.20.1110.10">
    <property type="entry name" value="Calcium-transporting ATPase, transmembrane domain"/>
    <property type="match status" value="1"/>
</dbReference>
<organism evidence="8 9">
    <name type="scientific">Populus trichocarpa</name>
    <name type="common">Western balsam poplar</name>
    <name type="synonym">Populus balsamifera subsp. trichocarpa</name>
    <dbReference type="NCBI Taxonomy" id="3694"/>
    <lineage>
        <taxon>Eukaryota</taxon>
        <taxon>Viridiplantae</taxon>
        <taxon>Streptophyta</taxon>
        <taxon>Embryophyta</taxon>
        <taxon>Tracheophyta</taxon>
        <taxon>Spermatophyta</taxon>
        <taxon>Magnoliopsida</taxon>
        <taxon>eudicotyledons</taxon>
        <taxon>Gunneridae</taxon>
        <taxon>Pentapetalae</taxon>
        <taxon>rosids</taxon>
        <taxon>fabids</taxon>
        <taxon>Malpighiales</taxon>
        <taxon>Salicaceae</taxon>
        <taxon>Saliceae</taxon>
        <taxon>Populus</taxon>
    </lineage>
</organism>
<evidence type="ECO:0000313" key="8">
    <source>
        <dbReference type="EMBL" id="PNS97229.2"/>
    </source>
</evidence>
<comment type="subcellular location">
    <subcellularLocation>
        <location evidence="1">Membrane</location>
    </subcellularLocation>
</comment>
<accession>A0A2K1X8Y4</accession>
<evidence type="ECO:0000256" key="6">
    <source>
        <dbReference type="ARBA" id="ARBA00023136"/>
    </source>
</evidence>
<evidence type="ECO:0000313" key="9">
    <source>
        <dbReference type="Proteomes" id="UP000006729"/>
    </source>
</evidence>
<dbReference type="STRING" id="3694.A0A2K1X8Y4"/>
<keyword evidence="3" id="KW-0479">Metal-binding</keyword>
<dbReference type="PANTHER" id="PTHR24093:SF470">
    <property type="entry name" value="CALCIUM-TRANSPORTING ATPASE 12, PLASMA MEMBRANE-TYPE-LIKE"/>
    <property type="match status" value="1"/>
</dbReference>
<dbReference type="InterPro" id="IPR023214">
    <property type="entry name" value="HAD_sf"/>
</dbReference>
<dbReference type="GO" id="GO:0005886">
    <property type="term" value="C:plasma membrane"/>
    <property type="evidence" value="ECO:0000318"/>
    <property type="project" value="GO_Central"/>
</dbReference>
<name>A0A2K1X8Y4_POPTR</name>
<gene>
    <name evidence="8" type="ORF">POPTR_016G009100</name>
</gene>
<dbReference type="Gene3D" id="3.40.50.1000">
    <property type="entry name" value="HAD superfamily/HAD-like"/>
    <property type="match status" value="1"/>
</dbReference>
<dbReference type="AlphaFoldDB" id="A0A2K1X8Y4"/>
<dbReference type="GO" id="GO:0046872">
    <property type="term" value="F:metal ion binding"/>
    <property type="evidence" value="ECO:0007669"/>
    <property type="project" value="UniProtKB-KW"/>
</dbReference>
<dbReference type="PANTHER" id="PTHR24093">
    <property type="entry name" value="CATION TRANSPORTING ATPASE"/>
    <property type="match status" value="1"/>
</dbReference>
<dbReference type="GO" id="GO:0005388">
    <property type="term" value="F:P-type calcium transporter activity"/>
    <property type="evidence" value="ECO:0000318"/>
    <property type="project" value="GO_Central"/>
</dbReference>
<reference evidence="8 9" key="1">
    <citation type="journal article" date="2006" name="Science">
        <title>The genome of black cottonwood, Populus trichocarpa (Torr. &amp; Gray).</title>
        <authorList>
            <person name="Tuskan G.A."/>
            <person name="Difazio S."/>
            <person name="Jansson S."/>
            <person name="Bohlmann J."/>
            <person name="Grigoriev I."/>
            <person name="Hellsten U."/>
            <person name="Putnam N."/>
            <person name="Ralph S."/>
            <person name="Rombauts S."/>
            <person name="Salamov A."/>
            <person name="Schein J."/>
            <person name="Sterck L."/>
            <person name="Aerts A."/>
            <person name="Bhalerao R.R."/>
            <person name="Bhalerao R.P."/>
            <person name="Blaudez D."/>
            <person name="Boerjan W."/>
            <person name="Brun A."/>
            <person name="Brunner A."/>
            <person name="Busov V."/>
            <person name="Campbell M."/>
            <person name="Carlson J."/>
            <person name="Chalot M."/>
            <person name="Chapman J."/>
            <person name="Chen G.L."/>
            <person name="Cooper D."/>
            <person name="Coutinho P.M."/>
            <person name="Couturier J."/>
            <person name="Covert S."/>
            <person name="Cronk Q."/>
            <person name="Cunningham R."/>
            <person name="Davis J."/>
            <person name="Degroeve S."/>
            <person name="Dejardin A."/>
            <person name="Depamphilis C."/>
            <person name="Detter J."/>
            <person name="Dirks B."/>
            <person name="Dubchak I."/>
            <person name="Duplessis S."/>
            <person name="Ehlting J."/>
            <person name="Ellis B."/>
            <person name="Gendler K."/>
            <person name="Goodstein D."/>
            <person name="Gribskov M."/>
            <person name="Grimwood J."/>
            <person name="Groover A."/>
            <person name="Gunter L."/>
            <person name="Hamberger B."/>
            <person name="Heinze B."/>
            <person name="Helariutta Y."/>
            <person name="Henrissat B."/>
            <person name="Holligan D."/>
            <person name="Holt R."/>
            <person name="Huang W."/>
            <person name="Islam-Faridi N."/>
            <person name="Jones S."/>
            <person name="Jones-Rhoades M."/>
            <person name="Jorgensen R."/>
            <person name="Joshi C."/>
            <person name="Kangasjarvi J."/>
            <person name="Karlsson J."/>
            <person name="Kelleher C."/>
            <person name="Kirkpatrick R."/>
            <person name="Kirst M."/>
            <person name="Kohler A."/>
            <person name="Kalluri U."/>
            <person name="Larimer F."/>
            <person name="Leebens-Mack J."/>
            <person name="Leple J.C."/>
            <person name="Locascio P."/>
            <person name="Lou Y."/>
            <person name="Lucas S."/>
            <person name="Martin F."/>
            <person name="Montanini B."/>
            <person name="Napoli C."/>
            <person name="Nelson D.R."/>
            <person name="Nelson C."/>
            <person name="Nieminen K."/>
            <person name="Nilsson O."/>
            <person name="Pereda V."/>
            <person name="Peter G."/>
            <person name="Philippe R."/>
            <person name="Pilate G."/>
            <person name="Poliakov A."/>
            <person name="Razumovskaya J."/>
            <person name="Richardson P."/>
            <person name="Rinaldi C."/>
            <person name="Ritland K."/>
            <person name="Rouze P."/>
            <person name="Ryaboy D."/>
            <person name="Schmutz J."/>
            <person name="Schrader J."/>
            <person name="Segerman B."/>
            <person name="Shin H."/>
            <person name="Siddiqui A."/>
            <person name="Sterky F."/>
            <person name="Terry A."/>
            <person name="Tsai C.J."/>
            <person name="Uberbacher E."/>
            <person name="Unneberg P."/>
            <person name="Vahala J."/>
            <person name="Wall K."/>
            <person name="Wessler S."/>
            <person name="Yang G."/>
            <person name="Yin T."/>
            <person name="Douglas C."/>
            <person name="Marra M."/>
            <person name="Sandberg G."/>
            <person name="Van de Peer Y."/>
            <person name="Rokhsar D."/>
        </authorList>
    </citation>
    <scope>NUCLEOTIDE SEQUENCE [LARGE SCALE GENOMIC DNA]</scope>
    <source>
        <strain evidence="9">cv. Nisqually</strain>
    </source>
</reference>
<sequence>MPFLMSLCVAYWKRKIMSSGCKGIVQKSSACLTTGFVTTICTDLARKLISQDELEETRKAIRDCQTAGVNVKFISQDDISVVRAAAIEFEILTENSEAAMLKGEDFRNFSEEERIGMVDQITAIGNCLPSDKLLLMQCLKKKGNVVALTGANDLHDTPALRQADIGFVKADWGTKMARDYLDLMVWDGTWSPVPNIIKCGRCSYKNIQKFIQLELTMILSGLSTTTILTISSGEALMTPIQVSRTNLIVPVLGGMAVITEPPGEKLMNKPPVQKTEPLITKAMRRNIIAQVVYQVVIFVIVQFKGQVIYGTDQKLRKAMMFNSFVLLQVFNQFNSIPGRLRRLTCLKTFIRTIGFGWLH</sequence>
<dbReference type="InParanoid" id="A0A2K1X8Y4"/>